<name>A0A2T0JNE1_9ACTN</name>
<dbReference type="Proteomes" id="UP000239415">
    <property type="component" value="Unassembled WGS sequence"/>
</dbReference>
<keyword evidence="2" id="KW-1133">Transmembrane helix</keyword>
<gene>
    <name evidence="3" type="ORF">CLV67_13713</name>
</gene>
<sequence>MTLDDQLRRHDSARDVPEDLGRAPRAAATLARVTATAPGNGPRPVHRKRAARFALAAVVVVAGLVVAPVLGTDEAALGSWEPDPRPATGREGAHYAAECAEWTGAAADYEPKVIEVRGTWVMTYLVSANGEAQCLRSTEPASGFVDGANQSMSGPLLQTPAANGLATTGVLETSAGLSSTTYFMVAGKVGTRVTEVVFASQGMQVRATVRNGYFTAWWPRRKPASIAGRLLDNTGYNGSPNPDVTLTLSDGEIITRPIKEYDANR</sequence>
<evidence type="ECO:0000313" key="4">
    <source>
        <dbReference type="Proteomes" id="UP000239415"/>
    </source>
</evidence>
<reference evidence="3 4" key="1">
    <citation type="submission" date="2018-03" db="EMBL/GenBank/DDBJ databases">
        <title>Genomic Encyclopedia of Archaeal and Bacterial Type Strains, Phase II (KMG-II): from individual species to whole genera.</title>
        <authorList>
            <person name="Goeker M."/>
        </authorList>
    </citation>
    <scope>NUCLEOTIDE SEQUENCE [LARGE SCALE GENOMIC DNA]</scope>
    <source>
        <strain evidence="3 4">DSM 43146</strain>
    </source>
</reference>
<dbReference type="RefSeq" id="WP_146169607.1">
    <property type="nucleotide sequence ID" value="NZ_BOMO01000145.1"/>
</dbReference>
<feature type="transmembrane region" description="Helical" evidence="2">
    <location>
        <begin position="53"/>
        <end position="71"/>
    </location>
</feature>
<comment type="caution">
    <text evidence="3">The sequence shown here is derived from an EMBL/GenBank/DDBJ whole genome shotgun (WGS) entry which is preliminary data.</text>
</comment>
<protein>
    <submittedName>
        <fullName evidence="3">Uncharacterized protein</fullName>
    </submittedName>
</protein>
<dbReference type="AlphaFoldDB" id="A0A2T0JNE1"/>
<evidence type="ECO:0000313" key="3">
    <source>
        <dbReference type="EMBL" id="PRX09148.1"/>
    </source>
</evidence>
<organism evidence="3 4">
    <name type="scientific">Actinoplanes italicus</name>
    <dbReference type="NCBI Taxonomy" id="113567"/>
    <lineage>
        <taxon>Bacteria</taxon>
        <taxon>Bacillati</taxon>
        <taxon>Actinomycetota</taxon>
        <taxon>Actinomycetes</taxon>
        <taxon>Micromonosporales</taxon>
        <taxon>Micromonosporaceae</taxon>
        <taxon>Actinoplanes</taxon>
    </lineage>
</organism>
<proteinExistence type="predicted"/>
<dbReference type="EMBL" id="PVMZ01000037">
    <property type="protein sequence ID" value="PRX09148.1"/>
    <property type="molecule type" value="Genomic_DNA"/>
</dbReference>
<evidence type="ECO:0000256" key="2">
    <source>
        <dbReference type="SAM" id="Phobius"/>
    </source>
</evidence>
<feature type="compositionally biased region" description="Basic and acidic residues" evidence="1">
    <location>
        <begin position="1"/>
        <end position="22"/>
    </location>
</feature>
<feature type="region of interest" description="Disordered" evidence="1">
    <location>
        <begin position="1"/>
        <end position="25"/>
    </location>
</feature>
<evidence type="ECO:0000256" key="1">
    <source>
        <dbReference type="SAM" id="MobiDB-lite"/>
    </source>
</evidence>
<accession>A0A2T0JNE1</accession>
<keyword evidence="4" id="KW-1185">Reference proteome</keyword>
<dbReference type="OrthoDB" id="3293457at2"/>
<keyword evidence="2" id="KW-0812">Transmembrane</keyword>
<keyword evidence="2" id="KW-0472">Membrane</keyword>